<feature type="compositionally biased region" description="Polar residues" evidence="10">
    <location>
        <begin position="1632"/>
        <end position="1641"/>
    </location>
</feature>
<feature type="region of interest" description="Disordered" evidence="10">
    <location>
        <begin position="2359"/>
        <end position="2382"/>
    </location>
</feature>
<evidence type="ECO:0000256" key="10">
    <source>
        <dbReference type="SAM" id="MobiDB-lite"/>
    </source>
</evidence>
<evidence type="ECO:0000256" key="6">
    <source>
        <dbReference type="ARBA" id="ARBA00023242"/>
    </source>
</evidence>
<dbReference type="SMART" id="SM00358">
    <property type="entry name" value="DSRM"/>
    <property type="match status" value="1"/>
</dbReference>
<dbReference type="GO" id="GO:0003723">
    <property type="term" value="F:RNA binding"/>
    <property type="evidence" value="ECO:0007669"/>
    <property type="project" value="UniProtKB-UniRule"/>
</dbReference>
<accession>A0AAD1SGZ3</accession>
<feature type="region of interest" description="Disordered" evidence="10">
    <location>
        <begin position="1615"/>
        <end position="1641"/>
    </location>
</feature>
<dbReference type="Pfam" id="PF20413">
    <property type="entry name" value="BLTP1_N"/>
    <property type="match status" value="1"/>
</dbReference>
<dbReference type="InterPro" id="IPR014720">
    <property type="entry name" value="dsRBD_dom"/>
</dbReference>
<dbReference type="PROSITE" id="PS50141">
    <property type="entry name" value="A_DEAMIN_EDITASE"/>
    <property type="match status" value="1"/>
</dbReference>
<feature type="compositionally biased region" description="Polar residues" evidence="10">
    <location>
        <begin position="4133"/>
        <end position="4156"/>
    </location>
</feature>
<dbReference type="PANTHER" id="PTHR31640:SF1">
    <property type="entry name" value="BRIDGE-LIKE LIPID TRANSFER PROTEIN FAMILY MEMBER 1"/>
    <property type="match status" value="1"/>
</dbReference>
<evidence type="ECO:0000313" key="14">
    <source>
        <dbReference type="Proteomes" id="UP001295444"/>
    </source>
</evidence>
<keyword evidence="13" id="KW-0472">Membrane</keyword>
<dbReference type="Gene3D" id="3.30.160.20">
    <property type="match status" value="1"/>
</dbReference>
<dbReference type="GO" id="GO:0048488">
    <property type="term" value="P:synaptic vesicle endocytosis"/>
    <property type="evidence" value="ECO:0007669"/>
    <property type="project" value="TreeGrafter"/>
</dbReference>
<dbReference type="InterPro" id="IPR056742">
    <property type="entry name" value="BLTP1_C"/>
</dbReference>
<feature type="compositionally biased region" description="Low complexity" evidence="10">
    <location>
        <begin position="3762"/>
        <end position="3773"/>
    </location>
</feature>
<organism evidence="13 14">
    <name type="scientific">Pelobates cultripes</name>
    <name type="common">Western spadefoot toad</name>
    <dbReference type="NCBI Taxonomy" id="61616"/>
    <lineage>
        <taxon>Eukaryota</taxon>
        <taxon>Metazoa</taxon>
        <taxon>Chordata</taxon>
        <taxon>Craniata</taxon>
        <taxon>Vertebrata</taxon>
        <taxon>Euteleostomi</taxon>
        <taxon>Amphibia</taxon>
        <taxon>Batrachia</taxon>
        <taxon>Anura</taxon>
        <taxon>Pelobatoidea</taxon>
        <taxon>Pelobatidae</taxon>
        <taxon>Pelobates</taxon>
    </lineage>
</organism>
<dbReference type="CDD" id="cd19905">
    <property type="entry name" value="DSRM_ADAD1"/>
    <property type="match status" value="1"/>
</dbReference>
<feature type="region of interest" description="Disordered" evidence="10">
    <location>
        <begin position="3890"/>
        <end position="3922"/>
    </location>
</feature>
<evidence type="ECO:0000256" key="5">
    <source>
        <dbReference type="ARBA" id="ARBA00022884"/>
    </source>
</evidence>
<feature type="compositionally biased region" description="Polar residues" evidence="10">
    <location>
        <begin position="4366"/>
        <end position="4389"/>
    </location>
</feature>
<feature type="compositionally biased region" description="Low complexity" evidence="10">
    <location>
        <begin position="1321"/>
        <end position="1334"/>
    </location>
</feature>
<feature type="region of interest" description="Disordered" evidence="10">
    <location>
        <begin position="2264"/>
        <end position="2289"/>
    </location>
</feature>
<dbReference type="SMART" id="SM01220">
    <property type="entry name" value="FSA_C"/>
    <property type="match status" value="1"/>
</dbReference>
<feature type="region of interest" description="Disordered" evidence="10">
    <location>
        <begin position="2693"/>
        <end position="2773"/>
    </location>
</feature>
<feature type="compositionally biased region" description="Polar residues" evidence="10">
    <location>
        <begin position="1"/>
        <end position="16"/>
    </location>
</feature>
<feature type="region of interest" description="Disordered" evidence="10">
    <location>
        <begin position="260"/>
        <end position="292"/>
    </location>
</feature>
<feature type="compositionally biased region" description="Low complexity" evidence="10">
    <location>
        <begin position="1789"/>
        <end position="1799"/>
    </location>
</feature>
<feature type="compositionally biased region" description="Polar residues" evidence="10">
    <location>
        <begin position="2054"/>
        <end position="2065"/>
    </location>
</feature>
<proteinExistence type="inferred from homology"/>
<keyword evidence="5 9" id="KW-0694">RNA-binding</keyword>
<dbReference type="InterPro" id="IPR044455">
    <property type="entry name" value="ADAD1_DSRM"/>
</dbReference>
<dbReference type="GO" id="GO:0005634">
    <property type="term" value="C:nucleus"/>
    <property type="evidence" value="ECO:0007669"/>
    <property type="project" value="UniProtKB-SubCell"/>
</dbReference>
<dbReference type="GO" id="GO:0098793">
    <property type="term" value="C:presynapse"/>
    <property type="evidence" value="ECO:0007669"/>
    <property type="project" value="GOC"/>
</dbReference>
<feature type="compositionally biased region" description="Basic and acidic residues" evidence="10">
    <location>
        <begin position="3811"/>
        <end position="3820"/>
    </location>
</feature>
<feature type="compositionally biased region" description="Basic and acidic residues" evidence="10">
    <location>
        <begin position="2738"/>
        <end position="2760"/>
    </location>
</feature>
<evidence type="ECO:0000256" key="1">
    <source>
        <dbReference type="ARBA" id="ARBA00004123"/>
    </source>
</evidence>
<dbReference type="Pfam" id="PF00035">
    <property type="entry name" value="dsrm"/>
    <property type="match status" value="1"/>
</dbReference>
<feature type="compositionally biased region" description="Basic and acidic residues" evidence="10">
    <location>
        <begin position="3708"/>
        <end position="3727"/>
    </location>
</feature>
<feature type="region of interest" description="Disordered" evidence="10">
    <location>
        <begin position="2022"/>
        <end position="2089"/>
    </location>
</feature>
<feature type="region of interest" description="Disordered" evidence="10">
    <location>
        <begin position="3694"/>
        <end position="3835"/>
    </location>
</feature>
<dbReference type="GO" id="GO:0007283">
    <property type="term" value="P:spermatogenesis"/>
    <property type="evidence" value="ECO:0007669"/>
    <property type="project" value="UniProtKB-KW"/>
</dbReference>
<evidence type="ECO:0000313" key="13">
    <source>
        <dbReference type="EMBL" id="CAH2300867.1"/>
    </source>
</evidence>
<feature type="compositionally biased region" description="Basic and acidic residues" evidence="10">
    <location>
        <begin position="260"/>
        <end position="287"/>
    </location>
</feature>
<feature type="compositionally biased region" description="Polar residues" evidence="10">
    <location>
        <begin position="4420"/>
        <end position="4439"/>
    </location>
</feature>
<sequence>MEEQKIPNTTSNTMPTKTEGRIGTPRLPQILPSGGAPTNAGMAHSSTTKTMDNIGKRQHGTLPESHHVEYQKSTPEKMYPNMPDDTSDKQPSSRGGILQLAWDMWGEGNSTPIHRALQITGLRPLTELLDATILSCGWIIYLTYYNSRNVGLILTLVLNRLYKHGYIHIGSFSFSVLSGKIMLREIYYITEDMSIRIQDGFIIFRWWKMYNPKQKQHDPKAETRLYITVNDFEFHVYNRSDLYGHLQEVFGLDPTIFPPRKEDDKVRENGREKAQSELERIKSKTESPDPSSSWRSLIPVIKVNISTGRLAFGNHYQPQTLCVNFDDAFLTYATKPPSSHLDQFMHILKGKLENVRVMLVPSPRYVGLQNDEPPRLMGEGFVVMQSNDVDIYYYMDEPGLVPEDPGENIEEESNSEDAKLQDLPPCWGLDIVCGKGTDFNYGPWADRQRECLWKFFFPPDYQVMKVSEIAQPGKLRQIQAFELRMNIIANATIDLLFTKNRETNAVHVNVWAGSYLEVNIPMTVSENGYSPTIKGQLLHVDTTTSMQFRTLLEAEMIAFHINASYPRIWNMPQTWQCELEVYKTTYHFIFAQKNFFTDLIQDWSSDSAPDLFSFVPYTWNLKIMFHQFEMIWAANQHNWIDCSTKQQENVYLAACGETLNIDFALPFTDFVPTTCNTRFSLRGGDVDLHLYLPDCHPSKYSLLTLMKDCHLNKNSPDSCNPSENHSAQKTCKPKWRNVTKSGTSWIECWTVPSVVLNIDYTWHPIYPQKADEQLKQSLSEIEESMLSMLRPCQRTSDRVSSPTASSRPMVDPSELPPDKLHVELELSPDSQVIFYGPLLKAFVSIKENYFGEDDMYTDFEEVISSPVLSMSTSSSSGWTAVGMENDKKDHDPTSKSVHPLTLRPWDITVLVNLFKIHAKLPVHGGNDGPECPTVFLERLCFEMKKTYRETFLQLVLSPLHIFVNDNYQRPTMDGMLREGHISLSGCQLRAHAMFSAEGLPLGTDILEYAWLIDVQAGSLTAMVTTPQLACLLDWGQTFVFHVMCNEFQLERPKSVVICQHGIDRRICDSKLSCHPGPCLPADDLKYRMTRLAVDGADLYIVEHGCATNIKMGAIRLANCNLHNQAVGEGISAAIQDLQLRQYIEQMDSSRLGLQPTVLRRAYWLETGSLILGLITADIALAADHSSKHEVQRQFLETHDNRTKRLWFLWPDDAVKNKRSRNKCGCLGGCRFFGGTATGLDFFRLEELTPSSSSAFSNISAESDMFYGQSLLQPSEWIITKEAPKVEGKNNGIRKKEWDPRSVSIETEKKAQHLSLQVPLRSHSSSSSEENSSCSAALPLLAGEKDSPSSVNEESIGQIEFPPRAKSQESHGSVPVEASASSPVSPISQDKVVHSPLRSPLKRQASVCSTRLGSTKSLSAAFYVDKPPVPVGVQFSSDVSRSDENVLDSPKQRRSFGSFPYTPSADSTSFHQYRSMDSSMSMADSEAYFSAAEEFEPISSDEGPGTYPGRKRRKKQTQTIDYSRGSIYHSVEGPLTGTTQGETRLDPRTLPIRTHASQASFVSALGGEEETLEHLYAMEAEKPAENEQNAQQPIMSCYQNYLSQFQVFNWSVKHPTNKRTSKSSLHRPLDLDTPTSEESSTSYDQLCVPTFKVVKQGLSANALLDRGMQLMGSCSSTPYTPLEKKSVENTDDETLTEEWTMDQPLSHTRTTAIVEVKGTVDVVLSPLVAEALDRYIEAMVHFTSTRHPATIVDDLHAKVLAEAVQNSKTAFSENASKQDNKLSKPENPVTGGTNTGQTQTKPVLKQDNVKIKGLQANVTVPKVNLCLLQASVEGTSNNSLNKSVTHVSLIALCFDRIATQVRMNRGVVEETPNNSDPSRPSVNFEKYANASKMQPQSSGSLRSNAGAEKGKEIAAKLNIHRVHGQLRGLDTSDIGTCAITTIPFEKSKVLFTLEELDDFTFVDETEQPPATDVTKIGPSQEKWGWIMFECGIENLTIKGGRQSGAILYNSFGMMGKCNTTEHSGLLKSNDSSDSPTGSGYSTDVSDDNIPCDGMSPSSDINGNSVSDEQDEGVESDDLKKDLPLMPPPPDSSSMKLTIKEIWFSFAAPTNVRSPALTFSRQLNLLSTATPAVGAWLVPIDQLKSSLNKLETEGTLRVCAVMGCIMTEALENKSLHFPLRSKYNRLTKQAWFVQENPSCLLCNLLHHYLHQANYSVIEDATLSDGLPALVTLKKGLVALARQWMNFIVVTPAFKGVRLLRPTQPLKTQSSMRHDEDNLNVAENGGLQSDTSADGAEFEFDAATISEHTMLLEGSNTRPPPTGVSTGPVSGAEIMRKLSKSNAHSESALKIKGIHPYHSLSYTSGDTANDSPAHVSRSGMPVKESPRKESLLSYLTGSFPSLHNLLEGTPQRNAVTAKSSSLTRTGNPVATEMLSEHPLLSEPSSVSFYNWMSNAVGNRGIVVQESPMIKSGHNSLPTGTVHNLPTIPSASDFNTVLSSEQNTLDGTHSQHSSSQEDIAGIEEGNQGFPAVQLADAQVVFKPLLSHTGIQAQDVVPLSYRMYFGEHLSFSGTLDCLRADIVDSDTSKERRSKRARRQGAINVPPLEFKPALMLETFSINAVIMEKSMCTPQNSTSALSFHDLSKRYYNTFHCNFTISCQSISQHVDMALVRLIHQFSTMIDDIKATQTDIKLSRYTAGSASPTPTFKTRKHRDFRSSDFSRSSRGSLNGGARVNNMKNKRANNENSKKESRNKNSLGRSERRTSKVSRKGSKDAVDHMAIHMDDSDSITVSEQSEPSAECWQNMYKLLNFYSLISDPTGFLEKSSEPFGPTGGRSPPEPVCKVVFENEQDSNSLNRNQRKRSLVVTEPQHVTLIVFGIGMVNRTHLEADIGGLTMESELKRIHGSFTLKEKMKDVLHQKMTETCATAHIGGVNIVLLEGITPNIQTVVKCSIAKSQALYSAQRGLKTSNAAVFKVGAISINIPQHPATLHSMMVRSSHQLSKQISDLIRQPSTVVPPPREDIATPLLSEKTPTSVNQTPIETNEFPQLPEGLEKKPIVLKFSAMLDGIAIGAALLPSLKAEYKMGRMKSHGMTGAQTRFTFELPNHRLRFTSKVSSTDMSTIPPSASLNLPPVTMSGKYIMEEHDNCSDQAWSMDDLVTKQGYYLQGNYLRCVAEVGSFEHNLTTDLLNHLVFVQKVFMKEVNEVIQKVSGGEQPIPLWNEHDGTTDGDKPKALLYSLSLRFKGIQVTATTPSMRAVRFETGLIELELSNRVQTKAMPSSSSSYLKLFGKCQVDLNLALGQIVKHQVYEEAGSDFHQVAYFKTRLGLRNALQEEISGSSGREAVLITLSRPIVYAQPVAFDRAVLFWLNYKAAYDNWNEQRLALNKDIHMATKEVVDMLPGIQQTSAQALGTLFLQLTVNDLGICLPITNTLQANHTADFDTGSALVLTIESTLITACSSESLVSKGHFKNFCIRFADGFETTWDDWKPEVRTDLVMNACVVPDGTYEVCSRTTGQASAESSSAGTWTLNVLWKMCGIDVHMDPNIGKRLNALGNTLTTLTGEEDIDDIADLNSVNMADISDEDEVDSMSPTVHAETIDYRRPGPLGSQSVDPRGRKFVKRLVDIRELNEQAKVIDDLKKLGASEGTINQEIQRYQHLESVAVNDIRRDVRKKLRRSSMRAASLKDKWGLGYKPSYNRSKSITATGRPPLKRTERASSRLDGEELPEIRIEAASPAGPRVTFNIQDSFPEEADGDLLPHTIDGPSHYSSISEGSHSVFSSPRTPQVFSPSIPFQTEEGKREDSSSSSSDDSEKEEEHDREKLFVYRKPQQSTRKRSSGFAAVHQLFTERWPTTPSNRNVSNAATERNIDFELDIRVEIDSGKCVLHPTTLQQEHDDISLRRSYDRSSRSLDQDSPSKKKKFQTNYASTTHLLAGKKVPSSLQTKPSDLETTVFYIPGVDVKLHYNSKTLKTESPNASRGSSLPRTLSKESKLYAKGKGSGVKTAKLYAWVALQSLPEEMVISPNLLDFLEKALETIPITPMERNYAAVSSQDEDIGQFDLQDPLEESTTSLVSSSTSAYSSFPVDVVVYVRVQPSQIKFSCLPVSRVECMLKLPSLDLVFSSNRSELETLAGAHPSDSTSVNLSMPSGSKANLNKSGMTGPSPGLGSPLGRTRHSSSQSDLTSSSSNSSGLSFTACMSDFSLYVFHPYGAGKQKSAVSGLTPGSSGLGNVDEEPTSVTGRKDSLSINLEFVKVSLSRMRRSGGASFFESVSATKTASKMDTTLINISAVCDIGSASFKYDMRRLSEILAFPRAWYRRSIARRLFLGDQTINLPVSGPGTPDSVEGVNQHLSPESSRKAYCRTWEQPTQSTSFTHIGQSPNVFSEHMPNSSMSPGAATHSLKSPAATRSRSVSDSSVPRRDSVTKTATPSFSKAAKPSSQQGSPWETLVVFAINLKQLNVQMNMSNVMGNTTWTTSGLKSQGRLSVGSNRDREIGMSVGLGRSQLDSRGGVVGGTIDVNTLEMVAHISEHPNQQPSHKIQITMGSTEARVDYMGSSILMGIFSNADLKLQDEWNVNLYTPLDTSISDKSVIFIHGDLQWDIFQVMISRSTTPDLIKIGMKLQEFFTQQFDTSKRALSTWGPVPYLPPKTVVTNVEKTSREQLLDAAHHRHWPGVLKIISGSHLSLFQIPLPEDTVQLGGSMSLHGNHMTLACFHGPNFRSKSWALFHLEEPNIAFWTEAQKIIEEGSNDHSTYIVQTLDFHLGHNTMVTKPCGALESPMATITKITRRRHENPPHGVASVKEWFNYVTAMRNEELNLLRNVDANNAESSTEVKNSSLLSGFQGGSSYNHETETIFALPRMQLDFKSIHVQEPQEPTLQDLDSKPNVECSVVTEFTDHICVTMDAELIIFLHDLVSAYLKEKEKVIFPPRILTTRSGQKSPIIQIDKNTSDKEKEENTNYTYVDWREFMCNTWHLEPTLSYTVLLCMLVKTPAGCFAQMLKKNLPVQGSSATTTRGVVKPASAGSCIYQDPGFSFLRGGVKIFDMGVVNFVEVVGGTRIDCNFPEPFLSKVILPLPPTTLAPKKVSKEFIVKYRRGEINPVSALYQFAQMQRMELELKETVTTANVFGAYFAFCAVVDGIQYKTGMGQNKKEAKANASKLALDELLQFEELEKTVSCNGKRPLTGAHRPPPMDMPVSCKYQAHSGNIDKKKANRRSFVHEHISRMIMETFSNLLSKHPDFQSCSSSLAGFVIEKGGQHWEVVAIGTGEFNYGHCVQNDGRILHDSHAIVTARRSLLRYLYRQLLLFYSSNASMMEKSIFCTEPATDLLALKPNLNICLYMNHLPKGAAKTDLLMYLSPHSLSAHEANDKLSLHISVEGKSYPAAYYPREVTQNICSMSSTDKLTLWEVLGVQGALLSVFIQPIYITSIIVGNKAYTLCSATLAAILLESIEFSARKTVCNFPAMSWAEVGVWLCVCRYCGLVVSFDIRSPRMVSQVLFCVPGAPNIADTRGLEIAVRQRIDDGLTSQLPMFYLVSRPYISVAPSTHPEKTVVANRCLSLNWSQGDTSLEVVDALKGKIIESSPFKSGTSMASRLCKAAMLSRFNLIVKEARRKDFPTGLSYHEAKRLSGHYQEAKDLLKSYFEQQGYGSWIVKPPVFEEFTM</sequence>
<dbReference type="InterPro" id="IPR056741">
    <property type="entry name" value="BLTP1_M"/>
</dbReference>
<evidence type="ECO:0000256" key="4">
    <source>
        <dbReference type="ARBA" id="ARBA00022871"/>
    </source>
</evidence>
<feature type="domain" description="A to I editase" evidence="12">
    <location>
        <begin position="5258"/>
        <end position="5655"/>
    </location>
</feature>
<evidence type="ECO:0000259" key="11">
    <source>
        <dbReference type="PROSITE" id="PS50137"/>
    </source>
</evidence>
<evidence type="ECO:0000256" key="9">
    <source>
        <dbReference type="PROSITE-ProRule" id="PRU00266"/>
    </source>
</evidence>
<feature type="region of interest" description="Disordered" evidence="10">
    <location>
        <begin position="1"/>
        <end position="93"/>
    </location>
</feature>
<keyword evidence="13" id="KW-0812">Transmembrane</keyword>
<dbReference type="PANTHER" id="PTHR31640">
    <property type="entry name" value="TRANSMEMBRANE PROTEIN KIAA1109"/>
    <property type="match status" value="1"/>
</dbReference>
<feature type="region of interest" description="Disordered" evidence="10">
    <location>
        <begin position="4128"/>
        <end position="4186"/>
    </location>
</feature>
<feature type="region of interest" description="Disordered" evidence="10">
    <location>
        <begin position="1313"/>
        <end position="1387"/>
    </location>
</feature>
<dbReference type="InterPro" id="IPR033616">
    <property type="entry name" value="BLTP1"/>
</dbReference>
<keyword evidence="2" id="KW-0217">Developmental protein</keyword>
<reference evidence="13" key="1">
    <citation type="submission" date="2022-03" db="EMBL/GenBank/DDBJ databases">
        <authorList>
            <person name="Alioto T."/>
            <person name="Alioto T."/>
            <person name="Gomez Garrido J."/>
        </authorList>
    </citation>
    <scope>NUCLEOTIDE SEQUENCE</scope>
</reference>
<gene>
    <name evidence="13" type="ORF">PECUL_23A052394</name>
</gene>
<feature type="region of interest" description="Disordered" evidence="10">
    <location>
        <begin position="1769"/>
        <end position="1801"/>
    </location>
</feature>
<dbReference type="Pfam" id="PF25040">
    <property type="entry name" value="BLTP1_C"/>
    <property type="match status" value="1"/>
</dbReference>
<dbReference type="InterPro" id="IPR047104">
    <property type="entry name" value="BLTP1_N"/>
</dbReference>
<feature type="compositionally biased region" description="Polar residues" evidence="10">
    <location>
        <begin position="2693"/>
        <end position="2703"/>
    </location>
</feature>
<dbReference type="Pfam" id="PF02137">
    <property type="entry name" value="A_deamin"/>
    <property type="match status" value="2"/>
</dbReference>
<dbReference type="SUPFAM" id="SSF54768">
    <property type="entry name" value="dsRNA-binding domain-like"/>
    <property type="match status" value="1"/>
</dbReference>
<keyword evidence="4" id="KW-0744">Spermatogenesis</keyword>
<feature type="region of interest" description="Disordered" evidence="10">
    <location>
        <begin position="1439"/>
        <end position="1461"/>
    </location>
</feature>
<evidence type="ECO:0000256" key="2">
    <source>
        <dbReference type="ARBA" id="ARBA00022473"/>
    </source>
</evidence>
<evidence type="ECO:0000256" key="3">
    <source>
        <dbReference type="ARBA" id="ARBA00022782"/>
    </source>
</evidence>
<evidence type="ECO:0000259" key="12">
    <source>
        <dbReference type="PROSITE" id="PS50141"/>
    </source>
</evidence>
<dbReference type="FunFam" id="3.30.160.20:FF:000033">
    <property type="entry name" value="Adenosine deaminase domain-containing 1 (testis-specific)"/>
    <property type="match status" value="1"/>
</dbReference>
<keyword evidence="14" id="KW-1185">Reference proteome</keyword>
<feature type="domain" description="DRBM" evidence="11">
    <location>
        <begin position="5094"/>
        <end position="5162"/>
    </location>
</feature>
<dbReference type="GO" id="GO:0004000">
    <property type="term" value="F:adenosine deaminase activity"/>
    <property type="evidence" value="ECO:0007669"/>
    <property type="project" value="InterPro"/>
</dbReference>
<feature type="region of interest" description="Disordered" evidence="10">
    <location>
        <begin position="1492"/>
        <end position="1518"/>
    </location>
</feature>
<keyword evidence="3" id="KW-0221">Differentiation</keyword>
<feature type="compositionally biased region" description="Basic residues" evidence="10">
    <location>
        <begin position="1615"/>
        <end position="1624"/>
    </location>
</feature>
<dbReference type="GO" id="GO:0030154">
    <property type="term" value="P:cell differentiation"/>
    <property type="evidence" value="ECO:0007669"/>
    <property type="project" value="UniProtKB-KW"/>
</dbReference>
<dbReference type="GO" id="GO:0006396">
    <property type="term" value="P:RNA processing"/>
    <property type="evidence" value="ECO:0007669"/>
    <property type="project" value="InterPro"/>
</dbReference>
<dbReference type="Pfam" id="PF25039">
    <property type="entry name" value="BLTP1_M"/>
    <property type="match status" value="1"/>
</dbReference>
<feature type="compositionally biased region" description="Low complexity" evidence="10">
    <location>
        <begin position="1372"/>
        <end position="1387"/>
    </location>
</feature>
<protein>
    <recommendedName>
        <fullName evidence="8">Adenosine deaminase domain-containing protein 1</fullName>
    </recommendedName>
</protein>
<dbReference type="PROSITE" id="PS50137">
    <property type="entry name" value="DS_RBD"/>
    <property type="match status" value="1"/>
</dbReference>
<feature type="compositionally biased region" description="Basic and acidic residues" evidence="10">
    <location>
        <begin position="3890"/>
        <end position="3913"/>
    </location>
</feature>
<dbReference type="SMART" id="SM00552">
    <property type="entry name" value="ADEAMc"/>
    <property type="match status" value="1"/>
</dbReference>
<feature type="region of interest" description="Disordered" evidence="10">
    <location>
        <begin position="792"/>
        <end position="815"/>
    </location>
</feature>
<dbReference type="InterPro" id="IPR002466">
    <property type="entry name" value="A_deamin"/>
</dbReference>
<keyword evidence="6" id="KW-0539">Nucleus</keyword>
<name>A0AAD1SGZ3_PELCU</name>
<feature type="region of interest" description="Disordered" evidence="10">
    <location>
        <begin position="4366"/>
        <end position="4439"/>
    </location>
</feature>
<dbReference type="Proteomes" id="UP001295444">
    <property type="component" value="Chromosome 06"/>
</dbReference>
<feature type="compositionally biased region" description="Polar residues" evidence="10">
    <location>
        <begin position="2022"/>
        <end position="2042"/>
    </location>
</feature>
<comment type="similarity">
    <text evidence="7">Belongs to the ADAD family.</text>
</comment>
<feature type="compositionally biased region" description="Low complexity" evidence="10">
    <location>
        <begin position="4157"/>
        <end position="4186"/>
    </location>
</feature>
<feature type="compositionally biased region" description="Polar residues" evidence="10">
    <location>
        <begin position="3774"/>
        <end position="3790"/>
    </location>
</feature>
<dbReference type="EMBL" id="OW240917">
    <property type="protein sequence ID" value="CAH2300867.1"/>
    <property type="molecule type" value="Genomic_DNA"/>
</dbReference>
<evidence type="ECO:0000256" key="7">
    <source>
        <dbReference type="ARBA" id="ARBA00061642"/>
    </source>
</evidence>
<evidence type="ECO:0000256" key="8">
    <source>
        <dbReference type="ARBA" id="ARBA00067842"/>
    </source>
</evidence>
<comment type="subcellular location">
    <subcellularLocation>
        <location evidence="1">Nucleus</location>
    </subcellularLocation>
</comment>